<evidence type="ECO:0000256" key="2">
    <source>
        <dbReference type="ARBA" id="ARBA00012755"/>
    </source>
</evidence>
<comment type="caution">
    <text evidence="5">The sequence shown here is derived from an EMBL/GenBank/DDBJ whole genome shotgun (WGS) entry which is preliminary data.</text>
</comment>
<reference evidence="6" key="1">
    <citation type="journal article" date="2023" name="Mol. Phylogenet. Evol.">
        <title>Genome-scale phylogeny and comparative genomics of the fungal order Sordariales.</title>
        <authorList>
            <person name="Hensen N."/>
            <person name="Bonometti L."/>
            <person name="Westerberg I."/>
            <person name="Brannstrom I.O."/>
            <person name="Guillou S."/>
            <person name="Cros-Aarteil S."/>
            <person name="Calhoun S."/>
            <person name="Haridas S."/>
            <person name="Kuo A."/>
            <person name="Mondo S."/>
            <person name="Pangilinan J."/>
            <person name="Riley R."/>
            <person name="LaButti K."/>
            <person name="Andreopoulos B."/>
            <person name="Lipzen A."/>
            <person name="Chen C."/>
            <person name="Yan M."/>
            <person name="Daum C."/>
            <person name="Ng V."/>
            <person name="Clum A."/>
            <person name="Steindorff A."/>
            <person name="Ohm R.A."/>
            <person name="Martin F."/>
            <person name="Silar P."/>
            <person name="Natvig D.O."/>
            <person name="Lalanne C."/>
            <person name="Gautier V."/>
            <person name="Ament-Velasquez S.L."/>
            <person name="Kruys A."/>
            <person name="Hutchinson M.I."/>
            <person name="Powell A.J."/>
            <person name="Barry K."/>
            <person name="Miller A.N."/>
            <person name="Grigoriev I.V."/>
            <person name="Debuchy R."/>
            <person name="Gladieux P."/>
            <person name="Hiltunen Thoren M."/>
            <person name="Johannesson H."/>
        </authorList>
    </citation>
    <scope>NUCLEOTIDE SEQUENCE [LARGE SCALE GENOMIC DNA]</scope>
    <source>
        <strain evidence="6">CBS 340.73</strain>
    </source>
</reference>
<feature type="chain" id="PRO_5042861827" description="alpha-galactosidase" evidence="3">
    <location>
        <begin position="19"/>
        <end position="294"/>
    </location>
</feature>
<feature type="domain" description="Glycoside-hydrolase family GH114 TIM-barrel" evidence="4">
    <location>
        <begin position="37"/>
        <end position="280"/>
    </location>
</feature>
<organism evidence="5 6">
    <name type="scientific">Diplogelasinospora grovesii</name>
    <dbReference type="NCBI Taxonomy" id="303347"/>
    <lineage>
        <taxon>Eukaryota</taxon>
        <taxon>Fungi</taxon>
        <taxon>Dikarya</taxon>
        <taxon>Ascomycota</taxon>
        <taxon>Pezizomycotina</taxon>
        <taxon>Sordariomycetes</taxon>
        <taxon>Sordariomycetidae</taxon>
        <taxon>Sordariales</taxon>
        <taxon>Diplogelasinosporaceae</taxon>
        <taxon>Diplogelasinospora</taxon>
    </lineage>
</organism>
<dbReference type="PANTHER" id="PTHR35273">
    <property type="entry name" value="ALPHA-1,4 POLYGALACTOSAMINIDASE, PUTATIVE (AFU_ORTHOLOGUE AFUA_3G07890)-RELATED"/>
    <property type="match status" value="1"/>
</dbReference>
<keyword evidence="6" id="KW-1185">Reference proteome</keyword>
<dbReference type="Gene3D" id="3.20.20.70">
    <property type="entry name" value="Aldolase class I"/>
    <property type="match status" value="1"/>
</dbReference>
<evidence type="ECO:0000313" key="6">
    <source>
        <dbReference type="Proteomes" id="UP001303473"/>
    </source>
</evidence>
<proteinExistence type="predicted"/>
<dbReference type="EC" id="3.2.1.22" evidence="2"/>
<dbReference type="SUPFAM" id="SSF51445">
    <property type="entry name" value="(Trans)glycosidases"/>
    <property type="match status" value="1"/>
</dbReference>
<evidence type="ECO:0000313" key="5">
    <source>
        <dbReference type="EMBL" id="KAK3942838.1"/>
    </source>
</evidence>
<accession>A0AAN6NDJ9</accession>
<dbReference type="InterPro" id="IPR013785">
    <property type="entry name" value="Aldolase_TIM"/>
</dbReference>
<feature type="signal peptide" evidence="3">
    <location>
        <begin position="1"/>
        <end position="18"/>
    </location>
</feature>
<gene>
    <name evidence="5" type="ORF">QBC46DRAFT_362253</name>
</gene>
<evidence type="ECO:0000256" key="1">
    <source>
        <dbReference type="ARBA" id="ARBA00001255"/>
    </source>
</evidence>
<evidence type="ECO:0000259" key="4">
    <source>
        <dbReference type="Pfam" id="PF03537"/>
    </source>
</evidence>
<keyword evidence="3" id="KW-0732">Signal</keyword>
<comment type="catalytic activity">
    <reaction evidence="1">
        <text>Hydrolysis of terminal, non-reducing alpha-D-galactose residues in alpha-D-galactosides, including galactose oligosaccharides, galactomannans and galactolipids.</text>
        <dbReference type="EC" id="3.2.1.22"/>
    </reaction>
</comment>
<dbReference type="Proteomes" id="UP001303473">
    <property type="component" value="Unassembled WGS sequence"/>
</dbReference>
<dbReference type="EMBL" id="MU853770">
    <property type="protein sequence ID" value="KAK3942838.1"/>
    <property type="molecule type" value="Genomic_DNA"/>
</dbReference>
<dbReference type="InterPro" id="IPR004352">
    <property type="entry name" value="GH114_TIM-barrel"/>
</dbReference>
<evidence type="ECO:0000256" key="3">
    <source>
        <dbReference type="SAM" id="SignalP"/>
    </source>
</evidence>
<name>A0AAN6NDJ9_9PEZI</name>
<dbReference type="InterPro" id="IPR017853">
    <property type="entry name" value="GH"/>
</dbReference>
<protein>
    <recommendedName>
        <fullName evidence="2">alpha-galactosidase</fullName>
        <ecNumber evidence="2">3.2.1.22</ecNumber>
    </recommendedName>
</protein>
<dbReference type="GO" id="GO:0004557">
    <property type="term" value="F:alpha-galactosidase activity"/>
    <property type="evidence" value="ECO:0007669"/>
    <property type="project" value="UniProtKB-EC"/>
</dbReference>
<dbReference type="Pfam" id="PF03537">
    <property type="entry name" value="Glyco_hydro_114"/>
    <property type="match status" value="1"/>
</dbReference>
<sequence length="294" mass="31240">MTFSLSLTALLFAGLSVGASLPRVPSAVWQPPVGAAWQIVLQNALKVDPSNPTISPDSGVGIFDIDLFTSANDGQDTSKIATLKTALGKKVICYFSAGSYEPNRPDSSQFNPSDKGAALDGWPGEYWLSLNSANLAADMGCDAIDPDNVDGYGENGGGLGLTTADSISFIQFLAGEAQKYNLAIGLKNAAEIVPDVLDLVQFSVDEQCAADGIKECSTFTAFIDAGKPVFHIEYPNGDNSNSRPVSDTTRWCTAETEDDGTSVDIATFSTVIKNMDLDGWVEYCDQSVYNTARN</sequence>
<dbReference type="AlphaFoldDB" id="A0AAN6NDJ9"/>
<dbReference type="PANTHER" id="PTHR35273:SF2">
    <property type="entry name" value="ALPHA-GALACTOSIDASE"/>
    <property type="match status" value="1"/>
</dbReference>